<dbReference type="RefSeq" id="XP_037168246.1">
    <property type="nucleotide sequence ID" value="XM_037304753.1"/>
</dbReference>
<dbReference type="OrthoDB" id="5372935at2759"/>
<sequence length="451" mass="50536">MATNGPPTYPPLPSFMPMASSSYTNARPPIVKPRPQVNKEKQVPQNPAVTTAMPSSRGDRPKRSAKQVRLKTGYVDSSTLLFDSDDEGIDDAKSKYDHDSEDEGKSEDDDEDRHIVKKPRLGGKPKAQAKKKVSPPPPDSSCLAYYPGIYAAVQKWNKMLGLPPPHPMSEASTNKMPEREVDSPEAQVAKTVATYGFGALDAVPPGFRLVPSNAIKKNSSYDETKAGFEKLPGEIRNKIYALVFEKEAPIDFTNRGGFAHSAAFLRVNKVVYNEARAFIYGGNRFVFGYNHTKSGAYFEPVWNELGWTHVRRFLTDIGPKNISLIQTVGVFFYDASQSGNPGTTTNQRRYTYDKDLLWILDHLSQHGKILKLKLGFCGRRKVRMSTRDKDFLIALKGVKTDKLEIGNPTCDGEGKFDRHTHDRLDELVEESLRDVMVRPLPLKDLDPRLEF</sequence>
<evidence type="ECO:0000313" key="2">
    <source>
        <dbReference type="EMBL" id="KAF6238950.1"/>
    </source>
</evidence>
<dbReference type="PANTHER" id="PTHR42085">
    <property type="entry name" value="F-BOX DOMAIN-CONTAINING PROTEIN"/>
    <property type="match status" value="1"/>
</dbReference>
<dbReference type="PANTHER" id="PTHR42085:SF1">
    <property type="entry name" value="F-BOX DOMAIN-CONTAINING PROTEIN"/>
    <property type="match status" value="1"/>
</dbReference>
<accession>A0A8H6L7T9</accession>
<proteinExistence type="predicted"/>
<reference evidence="2 3" key="1">
    <citation type="journal article" date="2020" name="Genomics">
        <title>Complete, high-quality genomes from long-read metagenomic sequencing of two wolf lichen thalli reveals enigmatic genome architecture.</title>
        <authorList>
            <person name="McKenzie S.K."/>
            <person name="Walston R.F."/>
            <person name="Allen J.L."/>
        </authorList>
    </citation>
    <scope>NUCLEOTIDE SEQUENCE [LARGE SCALE GENOMIC DNA]</scope>
    <source>
        <strain evidence="2">WasteWater2</strain>
    </source>
</reference>
<dbReference type="GeneID" id="59284493"/>
<dbReference type="AlphaFoldDB" id="A0A8H6L7T9"/>
<dbReference type="EMBL" id="JACCJC010000007">
    <property type="protein sequence ID" value="KAF6238950.1"/>
    <property type="molecule type" value="Genomic_DNA"/>
</dbReference>
<comment type="caution">
    <text evidence="2">The sequence shown here is derived from an EMBL/GenBank/DDBJ whole genome shotgun (WGS) entry which is preliminary data.</text>
</comment>
<evidence type="ECO:0000313" key="3">
    <source>
        <dbReference type="Proteomes" id="UP000578531"/>
    </source>
</evidence>
<keyword evidence="3" id="KW-1185">Reference proteome</keyword>
<dbReference type="Proteomes" id="UP000578531">
    <property type="component" value="Unassembled WGS sequence"/>
</dbReference>
<gene>
    <name evidence="2" type="ORF">HO173_002822</name>
</gene>
<evidence type="ECO:0000256" key="1">
    <source>
        <dbReference type="SAM" id="MobiDB-lite"/>
    </source>
</evidence>
<dbReference type="InterPro" id="IPR038883">
    <property type="entry name" value="AN11006-like"/>
</dbReference>
<feature type="compositionally biased region" description="Acidic residues" evidence="1">
    <location>
        <begin position="99"/>
        <end position="111"/>
    </location>
</feature>
<protein>
    <submittedName>
        <fullName evidence="2">Uncharacterized protein</fullName>
    </submittedName>
</protein>
<name>A0A8H6L7T9_9LECA</name>
<feature type="compositionally biased region" description="Basic residues" evidence="1">
    <location>
        <begin position="115"/>
        <end position="133"/>
    </location>
</feature>
<feature type="region of interest" description="Disordered" evidence="1">
    <location>
        <begin position="1"/>
        <end position="138"/>
    </location>
</feature>
<feature type="compositionally biased region" description="Polar residues" evidence="1">
    <location>
        <begin position="43"/>
        <end position="54"/>
    </location>
</feature>
<organism evidence="2 3">
    <name type="scientific">Letharia columbiana</name>
    <dbReference type="NCBI Taxonomy" id="112416"/>
    <lineage>
        <taxon>Eukaryota</taxon>
        <taxon>Fungi</taxon>
        <taxon>Dikarya</taxon>
        <taxon>Ascomycota</taxon>
        <taxon>Pezizomycotina</taxon>
        <taxon>Lecanoromycetes</taxon>
        <taxon>OSLEUM clade</taxon>
        <taxon>Lecanoromycetidae</taxon>
        <taxon>Lecanorales</taxon>
        <taxon>Lecanorineae</taxon>
        <taxon>Parmeliaceae</taxon>
        <taxon>Letharia</taxon>
    </lineage>
</organism>